<comment type="caution">
    <text evidence="3">The sequence shown here is derived from an EMBL/GenBank/DDBJ whole genome shotgun (WGS) entry which is preliminary data.</text>
</comment>
<keyword evidence="4" id="KW-1185">Reference proteome</keyword>
<sequence>MDPLLSVLIALGFCLFFVAEGLVLGKLLQPAVFYVAYVTLVEPSTVVLAVVTCAAALGATIGQWLLYRTFTPTRPPPGASYWSPERLERLPGVLRRWAGKRWVSLVERQIDRFSAYGIAVCTAIPGVRTVVPIIAGVGSQPERGYVIADAAGNLVYMLLLLGAAYGVLGISRLFVGL</sequence>
<evidence type="ECO:0000259" key="2">
    <source>
        <dbReference type="Pfam" id="PF09335"/>
    </source>
</evidence>
<dbReference type="STRING" id="1227490.C479_12514"/>
<organism evidence="3 4">
    <name type="scientific">Halovivax asiaticus JCM 14624</name>
    <dbReference type="NCBI Taxonomy" id="1227490"/>
    <lineage>
        <taxon>Archaea</taxon>
        <taxon>Methanobacteriati</taxon>
        <taxon>Methanobacteriota</taxon>
        <taxon>Stenosarchaea group</taxon>
        <taxon>Halobacteria</taxon>
        <taxon>Halobacteriales</taxon>
        <taxon>Natrialbaceae</taxon>
        <taxon>Halovivax</taxon>
    </lineage>
</organism>
<keyword evidence="1" id="KW-0812">Transmembrane</keyword>
<keyword evidence="1" id="KW-1133">Transmembrane helix</keyword>
<dbReference type="OrthoDB" id="204088at2157"/>
<accession>M0BH22</accession>
<feature type="transmembrane region" description="Helical" evidence="1">
    <location>
        <begin position="45"/>
        <end position="67"/>
    </location>
</feature>
<dbReference type="AlphaFoldDB" id="M0BH22"/>
<name>M0BH22_9EURY</name>
<reference evidence="3 4" key="1">
    <citation type="journal article" date="2014" name="PLoS Genet.">
        <title>Phylogenetically driven sequencing of extremely halophilic archaea reveals strategies for static and dynamic osmo-response.</title>
        <authorList>
            <person name="Becker E.A."/>
            <person name="Seitzer P.M."/>
            <person name="Tritt A."/>
            <person name="Larsen D."/>
            <person name="Krusor M."/>
            <person name="Yao A.I."/>
            <person name="Wu D."/>
            <person name="Madern D."/>
            <person name="Eisen J.A."/>
            <person name="Darling A.E."/>
            <person name="Facciotti M.T."/>
        </authorList>
    </citation>
    <scope>NUCLEOTIDE SEQUENCE [LARGE SCALE GENOMIC DNA]</scope>
    <source>
        <strain evidence="3 4">JCM 14624</strain>
    </source>
</reference>
<feature type="domain" description="VTT" evidence="2">
    <location>
        <begin position="49"/>
        <end position="163"/>
    </location>
</feature>
<feature type="transmembrane region" description="Helical" evidence="1">
    <location>
        <begin position="113"/>
        <end position="134"/>
    </location>
</feature>
<evidence type="ECO:0000313" key="4">
    <source>
        <dbReference type="Proteomes" id="UP000011560"/>
    </source>
</evidence>
<feature type="transmembrane region" description="Helical" evidence="1">
    <location>
        <begin position="154"/>
        <end position="175"/>
    </location>
</feature>
<dbReference type="InterPro" id="IPR032816">
    <property type="entry name" value="VTT_dom"/>
</dbReference>
<protein>
    <recommendedName>
        <fullName evidence="2">VTT domain-containing protein</fullName>
    </recommendedName>
</protein>
<proteinExistence type="predicted"/>
<dbReference type="RefSeq" id="WP_007703091.1">
    <property type="nucleotide sequence ID" value="NZ_AOIQ01000019.1"/>
</dbReference>
<keyword evidence="1" id="KW-0472">Membrane</keyword>
<evidence type="ECO:0000256" key="1">
    <source>
        <dbReference type="SAM" id="Phobius"/>
    </source>
</evidence>
<dbReference type="Pfam" id="PF09335">
    <property type="entry name" value="VTT_dom"/>
    <property type="match status" value="1"/>
</dbReference>
<dbReference type="Proteomes" id="UP000011560">
    <property type="component" value="Unassembled WGS sequence"/>
</dbReference>
<evidence type="ECO:0000313" key="3">
    <source>
        <dbReference type="EMBL" id="ELZ08949.1"/>
    </source>
</evidence>
<dbReference type="EMBL" id="AOIQ01000019">
    <property type="protein sequence ID" value="ELZ08949.1"/>
    <property type="molecule type" value="Genomic_DNA"/>
</dbReference>
<gene>
    <name evidence="3" type="ORF">C479_12514</name>
</gene>